<evidence type="ECO:0000256" key="1">
    <source>
        <dbReference type="SAM" id="MobiDB-lite"/>
    </source>
</evidence>
<feature type="compositionally biased region" description="Basic and acidic residues" evidence="1">
    <location>
        <begin position="395"/>
        <end position="404"/>
    </location>
</feature>
<gene>
    <name evidence="3" type="ORF">VW23_001920</name>
</gene>
<reference evidence="3 4" key="1">
    <citation type="journal article" date="2015" name="Genome Announc.">
        <title>Genome Assemblies of Three Soil-Associated Devosia species: D. insulae, D. limi, and D. soli.</title>
        <authorList>
            <person name="Hassan Y.I."/>
            <person name="Lepp D."/>
            <person name="Zhou T."/>
        </authorList>
    </citation>
    <scope>NUCLEOTIDE SEQUENCE [LARGE SCALE GENOMIC DNA]</scope>
    <source>
        <strain evidence="3 4">DS-56</strain>
    </source>
</reference>
<dbReference type="SUPFAM" id="SSF53448">
    <property type="entry name" value="Nucleotide-diphospho-sugar transferases"/>
    <property type="match status" value="1"/>
</dbReference>
<dbReference type="SUPFAM" id="SSF53756">
    <property type="entry name" value="UDP-Glycosyltransferase/glycogen phosphorylase"/>
    <property type="match status" value="1"/>
</dbReference>
<dbReference type="Gene3D" id="3.40.50.2000">
    <property type="entry name" value="Glycogen Phosphorylase B"/>
    <property type="match status" value="1"/>
</dbReference>
<feature type="compositionally biased region" description="Polar residues" evidence="1">
    <location>
        <begin position="406"/>
        <end position="418"/>
    </location>
</feature>
<dbReference type="AlphaFoldDB" id="A0A1E5XM55"/>
<dbReference type="InterPro" id="IPR001173">
    <property type="entry name" value="Glyco_trans_2-like"/>
</dbReference>
<keyword evidence="4" id="KW-1185">Reference proteome</keyword>
<organism evidence="3 4">
    <name type="scientific">Devosia insulae DS-56</name>
    <dbReference type="NCBI Taxonomy" id="1116389"/>
    <lineage>
        <taxon>Bacteria</taxon>
        <taxon>Pseudomonadati</taxon>
        <taxon>Pseudomonadota</taxon>
        <taxon>Alphaproteobacteria</taxon>
        <taxon>Hyphomicrobiales</taxon>
        <taxon>Devosiaceae</taxon>
        <taxon>Devosia</taxon>
    </lineage>
</organism>
<sequence length="992" mass="112408">MRVLLALPDLYKNTGGGQTVYRTIIETTPSIEFCYLRETEAEHQQRPSNTRTFPLLSRNALRLNTPPPHLDYERNALEEADAIARSVAGQSFDIVETPDFLTFGAALREACAYRGVKVGRFVLSMHGNISTSIELNWGSAGDRVLEYAVLEERQFATADGVYGISRSYIREWQDRVDREVQYIDPAHFVHAEMPRTQWEGAGKPSLYCVGRSERRKGNDLFIELVRWLNPTSYDKAEQIGPSDYSNGTSSTYLLESVARLRDLNVPHSPALSPGDLAKRYSQPAIVVLPTRYDTLNLVALEALFSGCPVAISSKAGVCHYLDDAHPHLPYLRLDLDDFYGNVGAMQDLVENYDSHRRALHEALLRDPPRPATPLDMERVYQGILDAPARSSSTRLETRPVDRSSARPKQNVSEASSAGATYEAEDVPSLGRRVARLIRSATPTEWKNHLRPLIRAPRRFLVDRLRQTGYFGDAQYFAMLADAHRVPNRLNNLGKRSERSQNELKDKLRGIYHDSSNLLFRCNFWLDLARVERLRGQDLMAATYELRLLRLLGEDRLGLVPRLVETLEEHGFSREAEGVLAQYADPAAAPERVHALLKERFEQLRHYNEKPWAVVDDRRMGAARVAVIVSLYKAADKLHFFLTALSRQSLVQRGEVEIILVDSGSPTDEKAAFEAFQAEHPLSMVYARSAGRETIQAAWNRGIKLATAPHLVFLGVDETLYPEALEVLADELDKHPETDWVMANSLVTAVDEHGLHKNDIMAYDRRGATKDHVYLETCYLSWVGGMYRKSIHDRFGYYDETFRGAGDTEFKNRLLPHINVRFVDSMLGLFLNYPDGQTTASPMAEIEDSRAWYLHRTAGGVRYAFDARPVEDAEALLRLCTGYRKSYCGHLSTDVEYGSLLADHVLSREPGSALATALAPGLHALVEQLRRLEFSPHTTSRRDAIGRMTRAWRTARSWQKEHERAPPELGVRAQYKLSNDNRYEQHSWLWKSV</sequence>
<accession>A0A1E5XM55</accession>
<dbReference type="PANTHER" id="PTHR22916:SF3">
    <property type="entry name" value="UDP-GLCNAC:BETAGAL BETA-1,3-N-ACETYLGLUCOSAMINYLTRANSFERASE-LIKE PROTEIN 1"/>
    <property type="match status" value="1"/>
</dbReference>
<name>A0A1E5XM55_9HYPH</name>
<feature type="region of interest" description="Disordered" evidence="1">
    <location>
        <begin position="389"/>
        <end position="423"/>
    </location>
</feature>
<dbReference type="RefSeq" id="WP_069911083.1">
    <property type="nucleotide sequence ID" value="NZ_LAJE02000268.1"/>
</dbReference>
<dbReference type="Gene3D" id="3.90.550.10">
    <property type="entry name" value="Spore Coat Polysaccharide Biosynthesis Protein SpsA, Chain A"/>
    <property type="match status" value="1"/>
</dbReference>
<proteinExistence type="predicted"/>
<protein>
    <recommendedName>
        <fullName evidence="2">Glycosyltransferase 2-like domain-containing protein</fullName>
    </recommendedName>
</protein>
<dbReference type="GO" id="GO:0016758">
    <property type="term" value="F:hexosyltransferase activity"/>
    <property type="evidence" value="ECO:0007669"/>
    <property type="project" value="UniProtKB-ARBA"/>
</dbReference>
<dbReference type="Pfam" id="PF20706">
    <property type="entry name" value="GT4-conflict"/>
    <property type="match status" value="1"/>
</dbReference>
<dbReference type="OrthoDB" id="5291101at2"/>
<dbReference type="Proteomes" id="UP000095463">
    <property type="component" value="Unassembled WGS sequence"/>
</dbReference>
<dbReference type="PANTHER" id="PTHR22916">
    <property type="entry name" value="GLYCOSYLTRANSFERASE"/>
    <property type="match status" value="1"/>
</dbReference>
<dbReference type="Pfam" id="PF00535">
    <property type="entry name" value="Glycos_transf_2"/>
    <property type="match status" value="1"/>
</dbReference>
<dbReference type="InterPro" id="IPR029044">
    <property type="entry name" value="Nucleotide-diphossugar_trans"/>
</dbReference>
<dbReference type="EMBL" id="LAJE02000268">
    <property type="protein sequence ID" value="OEO29672.1"/>
    <property type="molecule type" value="Genomic_DNA"/>
</dbReference>
<evidence type="ECO:0000259" key="2">
    <source>
        <dbReference type="Pfam" id="PF00535"/>
    </source>
</evidence>
<evidence type="ECO:0000313" key="4">
    <source>
        <dbReference type="Proteomes" id="UP000095463"/>
    </source>
</evidence>
<evidence type="ECO:0000313" key="3">
    <source>
        <dbReference type="EMBL" id="OEO29672.1"/>
    </source>
</evidence>
<comment type="caution">
    <text evidence="3">The sequence shown here is derived from an EMBL/GenBank/DDBJ whole genome shotgun (WGS) entry which is preliminary data.</text>
</comment>
<feature type="domain" description="Glycosyltransferase 2-like" evidence="2">
    <location>
        <begin position="626"/>
        <end position="792"/>
    </location>
</feature>